<proteinExistence type="predicted"/>
<dbReference type="InterPro" id="IPR011990">
    <property type="entry name" value="TPR-like_helical_dom_sf"/>
</dbReference>
<dbReference type="GO" id="GO:0003677">
    <property type="term" value="F:DNA binding"/>
    <property type="evidence" value="ECO:0007669"/>
    <property type="project" value="InterPro"/>
</dbReference>
<dbReference type="GO" id="GO:0005524">
    <property type="term" value="F:ATP binding"/>
    <property type="evidence" value="ECO:0007669"/>
    <property type="project" value="UniProtKB-KW"/>
</dbReference>
<keyword evidence="1" id="KW-0547">Nucleotide-binding</keyword>
<dbReference type="PROSITE" id="PS50043">
    <property type="entry name" value="HTH_LUXR_2"/>
    <property type="match status" value="1"/>
</dbReference>
<reference evidence="4 5" key="1">
    <citation type="submission" date="2018-11" db="EMBL/GenBank/DDBJ databases">
        <title>Trebonia kvetii gen.nov., sp.nov., a novel acidophilic actinobacterium, and proposal of the new actinobacterial family Treboniaceae fam. nov.</title>
        <authorList>
            <person name="Rapoport D."/>
            <person name="Sagova-Mareckova M."/>
            <person name="Sedlacek I."/>
            <person name="Provaznik J."/>
            <person name="Kralova S."/>
            <person name="Pavlinic D."/>
            <person name="Benes V."/>
            <person name="Kopecky J."/>
        </authorList>
    </citation>
    <scope>NUCLEOTIDE SEQUENCE [LARGE SCALE GENOMIC DNA]</scope>
    <source>
        <strain evidence="4 5">15Tr583</strain>
    </source>
</reference>
<dbReference type="InterPro" id="IPR000792">
    <property type="entry name" value="Tscrpt_reg_LuxR_C"/>
</dbReference>
<dbReference type="InterPro" id="IPR016032">
    <property type="entry name" value="Sig_transdc_resp-reg_C-effctor"/>
</dbReference>
<gene>
    <name evidence="4" type="ORF">EAS64_28345</name>
</gene>
<evidence type="ECO:0000259" key="3">
    <source>
        <dbReference type="PROSITE" id="PS50043"/>
    </source>
</evidence>
<dbReference type="AlphaFoldDB" id="A0A6P2BUF2"/>
<dbReference type="GO" id="GO:0005737">
    <property type="term" value="C:cytoplasm"/>
    <property type="evidence" value="ECO:0007669"/>
    <property type="project" value="TreeGrafter"/>
</dbReference>
<dbReference type="OrthoDB" id="5476461at2"/>
<dbReference type="SUPFAM" id="SSF48452">
    <property type="entry name" value="TPR-like"/>
    <property type="match status" value="1"/>
</dbReference>
<keyword evidence="5" id="KW-1185">Reference proteome</keyword>
<dbReference type="PANTHER" id="PTHR16305">
    <property type="entry name" value="TESTICULAR SOLUBLE ADENYLYL CYCLASE"/>
    <property type="match status" value="1"/>
</dbReference>
<dbReference type="SUPFAM" id="SSF52540">
    <property type="entry name" value="P-loop containing nucleoside triphosphate hydrolases"/>
    <property type="match status" value="1"/>
</dbReference>
<dbReference type="PANTHER" id="PTHR16305:SF35">
    <property type="entry name" value="TRANSCRIPTIONAL ACTIVATOR DOMAIN"/>
    <property type="match status" value="1"/>
</dbReference>
<dbReference type="InterPro" id="IPR027417">
    <property type="entry name" value="P-loop_NTPase"/>
</dbReference>
<dbReference type="InterPro" id="IPR041664">
    <property type="entry name" value="AAA_16"/>
</dbReference>
<dbReference type="Pfam" id="PF00196">
    <property type="entry name" value="GerE"/>
    <property type="match status" value="1"/>
</dbReference>
<comment type="caution">
    <text evidence="4">The sequence shown here is derived from an EMBL/GenBank/DDBJ whole genome shotgun (WGS) entry which is preliminary data.</text>
</comment>
<evidence type="ECO:0000256" key="1">
    <source>
        <dbReference type="ARBA" id="ARBA00022741"/>
    </source>
</evidence>
<dbReference type="RefSeq" id="WP_145857912.1">
    <property type="nucleotide sequence ID" value="NZ_RPFW01000005.1"/>
</dbReference>
<dbReference type="PRINTS" id="PR00038">
    <property type="entry name" value="HTHLUXR"/>
</dbReference>
<name>A0A6P2BUF2_9ACTN</name>
<organism evidence="4 5">
    <name type="scientific">Trebonia kvetii</name>
    <dbReference type="NCBI Taxonomy" id="2480626"/>
    <lineage>
        <taxon>Bacteria</taxon>
        <taxon>Bacillati</taxon>
        <taxon>Actinomycetota</taxon>
        <taxon>Actinomycetes</taxon>
        <taxon>Streptosporangiales</taxon>
        <taxon>Treboniaceae</taxon>
        <taxon>Trebonia</taxon>
    </lineage>
</organism>
<evidence type="ECO:0000256" key="2">
    <source>
        <dbReference type="ARBA" id="ARBA00022840"/>
    </source>
</evidence>
<dbReference type="Gene3D" id="1.10.10.10">
    <property type="entry name" value="Winged helix-like DNA-binding domain superfamily/Winged helix DNA-binding domain"/>
    <property type="match status" value="1"/>
</dbReference>
<sequence length="980" mass="103833">MGTLVGRDAELARLRGLLHDAAEGRAVTGLVGGDAGIGKSRLVAEAMQIAERDGFTVLCGQCAEIGDSVPYLPFADALRAAPPRIEKAVKARPVLSRLLPDGDGQAEEADWAGLARQQMFGAVLSLLSELAVESPVLLVIEDLHWADATTRHLVTFLARMLHRERVAIIGTYRTDDLHRRHPLRAVIAELLRLPMVALVELGPLPAAALAEILSDVPNVSAPLSAATVNSLVERAEGNAYYAEELLTASWCAEDTTGRTLPTGLAELLLSRVERVSDAAQRVLRAAAVAGGSAGDDLVRAASGLADDAYEEAVREAAGQQLLAPDGPAGFRFRHALLREAIYGDLMPGERTRLHAKLASLLAGVPGAAAELAHHYMASHDIPGAFAASVRAGTEASRLGAPAEAHRHYDMALELWARVDDAERIAGSSRGKLGLKSALAAAASGDVPRAVHLLRRIRGWVPDEPEAAEDVELRCRVGERLAYHLLQGESSQWYIEALEVAKATVRETPNEPTWYRARAMATYAIALMAAHRYDDARDWANRAREAALAAGSTSMEADALATTGQLALRTGSSGEAIGMFTAAIEQAGAAGSIGVRLRAAYHLAAEHLSRGDLAEAAEVAHRGAEWAEAEGLGLAPFGLDLQHLHFQAHFADGCWDHAQELADGFPIRVTRQAEALLSAMALFVDVARGNPAVGERRTWLEPFWNDIFVAYIARGILAEHALWQGDYEGALAEAGAAIDADAWPAHSPSVIRVTAIALGARADRAERLRAAGDPAGADAEAAAGEALLAVAREGASFPARPGAVLGPEGRGWLARCEAEYARLTRSNSPGAWEKVLAEFGPGFVYETARTQWRLAEALVEAGRRDEAIGVWRAAHDTASRLGAAPLGAALADLARRARLDPAHENRGGHGNGAGGTSPLAALTDREREVLSLIAKGKSNREIGTELFITPKTASVHVSNILAKLGAASRTEAAAIAYREGS</sequence>
<dbReference type="Proteomes" id="UP000460272">
    <property type="component" value="Unassembled WGS sequence"/>
</dbReference>
<dbReference type="Pfam" id="PF13191">
    <property type="entry name" value="AAA_16"/>
    <property type="match status" value="1"/>
</dbReference>
<evidence type="ECO:0000313" key="5">
    <source>
        <dbReference type="Proteomes" id="UP000460272"/>
    </source>
</evidence>
<feature type="domain" description="HTH luxR-type" evidence="3">
    <location>
        <begin position="914"/>
        <end position="979"/>
    </location>
</feature>
<dbReference type="SMART" id="SM00421">
    <property type="entry name" value="HTH_LUXR"/>
    <property type="match status" value="1"/>
</dbReference>
<dbReference type="CDD" id="cd06170">
    <property type="entry name" value="LuxR_C_like"/>
    <property type="match status" value="1"/>
</dbReference>
<keyword evidence="2" id="KW-0067">ATP-binding</keyword>
<dbReference type="EMBL" id="RPFW01000005">
    <property type="protein sequence ID" value="TVZ02674.1"/>
    <property type="molecule type" value="Genomic_DNA"/>
</dbReference>
<dbReference type="SUPFAM" id="SSF46894">
    <property type="entry name" value="C-terminal effector domain of the bipartite response regulators"/>
    <property type="match status" value="1"/>
</dbReference>
<protein>
    <recommendedName>
        <fullName evidence="3">HTH luxR-type domain-containing protein</fullName>
    </recommendedName>
</protein>
<dbReference type="GO" id="GO:0006355">
    <property type="term" value="P:regulation of DNA-templated transcription"/>
    <property type="evidence" value="ECO:0007669"/>
    <property type="project" value="InterPro"/>
</dbReference>
<dbReference type="Gene3D" id="1.25.40.10">
    <property type="entry name" value="Tetratricopeptide repeat domain"/>
    <property type="match status" value="1"/>
</dbReference>
<dbReference type="GO" id="GO:0004016">
    <property type="term" value="F:adenylate cyclase activity"/>
    <property type="evidence" value="ECO:0007669"/>
    <property type="project" value="TreeGrafter"/>
</dbReference>
<evidence type="ECO:0000313" key="4">
    <source>
        <dbReference type="EMBL" id="TVZ02674.1"/>
    </source>
</evidence>
<dbReference type="InterPro" id="IPR036388">
    <property type="entry name" value="WH-like_DNA-bd_sf"/>
</dbReference>
<accession>A0A6P2BUF2</accession>